<keyword evidence="2 6" id="KW-0540">Nuclease</keyword>
<dbReference type="RefSeq" id="WP_227563378.1">
    <property type="nucleotide sequence ID" value="NZ_CP101989.1"/>
</dbReference>
<comment type="cofactor">
    <cofactor evidence="6">
        <name>Mg(2+)</name>
        <dbReference type="ChEBI" id="CHEBI:18420"/>
    </cofactor>
</comment>
<dbReference type="Pfam" id="PF01850">
    <property type="entry name" value="PIN"/>
    <property type="match status" value="1"/>
</dbReference>
<protein>
    <recommendedName>
        <fullName evidence="6">Ribonuclease VapC</fullName>
        <shortName evidence="6">RNase VapC</shortName>
        <ecNumber evidence="6">3.1.-.-</ecNumber>
    </recommendedName>
    <alternativeName>
        <fullName evidence="6">Toxin VapC</fullName>
    </alternativeName>
</protein>
<accession>A0ABY5K4A3</accession>
<keyword evidence="9" id="KW-1185">Reference proteome</keyword>
<evidence type="ECO:0000313" key="8">
    <source>
        <dbReference type="EMBL" id="UUI64888.1"/>
    </source>
</evidence>
<dbReference type="SUPFAM" id="SSF88723">
    <property type="entry name" value="PIN domain-like"/>
    <property type="match status" value="1"/>
</dbReference>
<keyword evidence="1 6" id="KW-1277">Toxin-antitoxin system</keyword>
<dbReference type="Gene3D" id="3.40.50.1010">
    <property type="entry name" value="5'-nuclease"/>
    <property type="match status" value="1"/>
</dbReference>
<evidence type="ECO:0000256" key="1">
    <source>
        <dbReference type="ARBA" id="ARBA00022649"/>
    </source>
</evidence>
<evidence type="ECO:0000256" key="2">
    <source>
        <dbReference type="ARBA" id="ARBA00022722"/>
    </source>
</evidence>
<keyword evidence="3 6" id="KW-0479">Metal-binding</keyword>
<dbReference type="InterPro" id="IPR022907">
    <property type="entry name" value="VapC_family"/>
</dbReference>
<dbReference type="HAMAP" id="MF_00265">
    <property type="entry name" value="VapC_Nob1"/>
    <property type="match status" value="1"/>
</dbReference>
<evidence type="ECO:0000259" key="7">
    <source>
        <dbReference type="Pfam" id="PF01850"/>
    </source>
</evidence>
<reference evidence="8 9" key="1">
    <citation type="submission" date="2022-07" db="EMBL/GenBank/DDBJ databases">
        <title>Novel species in genus cellulomonas.</title>
        <authorList>
            <person name="Ye L."/>
        </authorList>
    </citation>
    <scope>NUCLEOTIDE SEQUENCE [LARGE SCALE GENOMIC DNA]</scope>
    <source>
        <strain evidence="9">zg-Y908</strain>
    </source>
</reference>
<comment type="similarity">
    <text evidence="6">Belongs to the PINc/VapC protein family.</text>
</comment>
<name>A0ABY5K4A3_9CELL</name>
<feature type="binding site" evidence="6">
    <location>
        <position position="91"/>
    </location>
    <ligand>
        <name>Mg(2+)</name>
        <dbReference type="ChEBI" id="CHEBI:18420"/>
    </ligand>
</feature>
<proteinExistence type="inferred from homology"/>
<dbReference type="EMBL" id="CP101989">
    <property type="protein sequence ID" value="UUI64888.1"/>
    <property type="molecule type" value="Genomic_DNA"/>
</dbReference>
<keyword evidence="6" id="KW-0800">Toxin</keyword>
<evidence type="ECO:0000256" key="6">
    <source>
        <dbReference type="HAMAP-Rule" id="MF_00265"/>
    </source>
</evidence>
<dbReference type="Proteomes" id="UP001317322">
    <property type="component" value="Chromosome"/>
</dbReference>
<evidence type="ECO:0000256" key="5">
    <source>
        <dbReference type="ARBA" id="ARBA00022842"/>
    </source>
</evidence>
<evidence type="ECO:0000313" key="9">
    <source>
        <dbReference type="Proteomes" id="UP001317322"/>
    </source>
</evidence>
<evidence type="ECO:0000256" key="4">
    <source>
        <dbReference type="ARBA" id="ARBA00022801"/>
    </source>
</evidence>
<evidence type="ECO:0000256" key="3">
    <source>
        <dbReference type="ARBA" id="ARBA00022723"/>
    </source>
</evidence>
<comment type="function">
    <text evidence="6">Toxic component of a toxin-antitoxin (TA) system. An RNase.</text>
</comment>
<gene>
    <name evidence="6" type="primary">vapC</name>
    <name evidence="8" type="ORF">NP075_17525</name>
</gene>
<feature type="domain" description="PIN" evidence="7">
    <location>
        <begin position="3"/>
        <end position="119"/>
    </location>
</feature>
<dbReference type="InterPro" id="IPR002716">
    <property type="entry name" value="PIN_dom"/>
</dbReference>
<sequence>MAYYLDTSALVKLVVEEAETPALREWWRSHGTTPVACDLVRTELMRAVRRAAPEAAVQAHAVLDGLVLLSVTSRVCDAAGRLEPATLRSLDAIHLAAALELGDDLEGIVTYDDRLAEAAVAYGVAVVAPA</sequence>
<keyword evidence="5 6" id="KW-0460">Magnesium</keyword>
<keyword evidence="4 6" id="KW-0378">Hydrolase</keyword>
<organism evidence="8 9">
    <name type="scientific">Cellulomonas wangsupingiae</name>
    <dbReference type="NCBI Taxonomy" id="2968085"/>
    <lineage>
        <taxon>Bacteria</taxon>
        <taxon>Bacillati</taxon>
        <taxon>Actinomycetota</taxon>
        <taxon>Actinomycetes</taxon>
        <taxon>Micrococcales</taxon>
        <taxon>Cellulomonadaceae</taxon>
        <taxon>Cellulomonas</taxon>
    </lineage>
</organism>
<feature type="binding site" evidence="6">
    <location>
        <position position="6"/>
    </location>
    <ligand>
        <name>Mg(2+)</name>
        <dbReference type="ChEBI" id="CHEBI:18420"/>
    </ligand>
</feature>
<dbReference type="EC" id="3.1.-.-" evidence="6"/>
<dbReference type="InterPro" id="IPR029060">
    <property type="entry name" value="PIN-like_dom_sf"/>
</dbReference>
<dbReference type="CDD" id="cd09874">
    <property type="entry name" value="PIN_MT3492-like"/>
    <property type="match status" value="1"/>
</dbReference>